<feature type="compositionally biased region" description="Basic residues" evidence="1">
    <location>
        <begin position="88"/>
        <end position="97"/>
    </location>
</feature>
<feature type="compositionally biased region" description="Basic and acidic residues" evidence="1">
    <location>
        <begin position="104"/>
        <end position="117"/>
    </location>
</feature>
<protein>
    <submittedName>
        <fullName evidence="2">Uncharacterized protein</fullName>
    </submittedName>
</protein>
<dbReference type="AlphaFoldDB" id="A0A7M7TBB5"/>
<evidence type="ECO:0000313" key="2">
    <source>
        <dbReference type="EnsemblMetazoa" id="XP_031788910"/>
    </source>
</evidence>
<keyword evidence="3" id="KW-1185">Reference proteome</keyword>
<feature type="compositionally biased region" description="Basic residues" evidence="1">
    <location>
        <begin position="65"/>
        <end position="80"/>
    </location>
</feature>
<accession>A0A7M7TBB5</accession>
<proteinExistence type="predicted"/>
<sequence length="164" mass="19072">MVQERLVTSPTPIASGTSELSIISEKSKDYRTLVNQHKKAKIRELEANVNKNYTIQIADEDKNSKSKSKKKKIKKNKKRKSSGDRHTGKNKNKKVHISKNSYSRKTDYEYDSDKYNNEDQMQDMTSWKKEVNGEQVSMIHLKHGVSIEVSQWKEIKKENDQLIS</sequence>
<dbReference type="Proteomes" id="UP000002358">
    <property type="component" value="Unassembled WGS sequence"/>
</dbReference>
<dbReference type="GeneID" id="116417905"/>
<reference evidence="2" key="1">
    <citation type="submission" date="2021-01" db="UniProtKB">
        <authorList>
            <consortium name="EnsemblMetazoa"/>
        </authorList>
    </citation>
    <scope>IDENTIFICATION</scope>
</reference>
<feature type="region of interest" description="Disordered" evidence="1">
    <location>
        <begin position="58"/>
        <end position="117"/>
    </location>
</feature>
<dbReference type="EnsemblMetazoa" id="XM_031933050">
    <property type="protein sequence ID" value="XP_031788910"/>
    <property type="gene ID" value="LOC116417905"/>
</dbReference>
<name>A0A7M7TBB5_NASVI</name>
<dbReference type="InParanoid" id="A0A7M7TBB5"/>
<evidence type="ECO:0000313" key="3">
    <source>
        <dbReference type="Proteomes" id="UP000002358"/>
    </source>
</evidence>
<evidence type="ECO:0000256" key="1">
    <source>
        <dbReference type="SAM" id="MobiDB-lite"/>
    </source>
</evidence>
<organism evidence="2 3">
    <name type="scientific">Nasonia vitripennis</name>
    <name type="common">Parasitic wasp</name>
    <dbReference type="NCBI Taxonomy" id="7425"/>
    <lineage>
        <taxon>Eukaryota</taxon>
        <taxon>Metazoa</taxon>
        <taxon>Ecdysozoa</taxon>
        <taxon>Arthropoda</taxon>
        <taxon>Hexapoda</taxon>
        <taxon>Insecta</taxon>
        <taxon>Pterygota</taxon>
        <taxon>Neoptera</taxon>
        <taxon>Endopterygota</taxon>
        <taxon>Hymenoptera</taxon>
        <taxon>Apocrita</taxon>
        <taxon>Proctotrupomorpha</taxon>
        <taxon>Chalcidoidea</taxon>
        <taxon>Pteromalidae</taxon>
        <taxon>Pteromalinae</taxon>
        <taxon>Nasonia</taxon>
    </lineage>
</organism>
<dbReference type="RefSeq" id="XP_031788910.1">
    <property type="nucleotide sequence ID" value="XM_031933050.1"/>
</dbReference>
<dbReference type="KEGG" id="nvi:116417905"/>